<evidence type="ECO:0000256" key="4">
    <source>
        <dbReference type="PIRNR" id="PIRNR000446"/>
    </source>
</evidence>
<dbReference type="GO" id="GO:0004314">
    <property type="term" value="F:[acyl-carrier-protein] S-malonyltransferase activity"/>
    <property type="evidence" value="ECO:0007669"/>
    <property type="project" value="UniProtKB-EC"/>
</dbReference>
<dbReference type="SMART" id="SM00827">
    <property type="entry name" value="PKS_AT"/>
    <property type="match status" value="1"/>
</dbReference>
<dbReference type="SUPFAM" id="SSF55048">
    <property type="entry name" value="Probable ACP-binding domain of malonyl-CoA ACP transacylase"/>
    <property type="match status" value="1"/>
</dbReference>
<sequence length="308" mass="34049">MKNAFLFPGQGAQYSGMFKTIKAMPEAVRVYEKANNIVGYNLQEMCTFGTQEQLNQTQFTQVAIYTHSIALSNVLIKNNINPVVVAGHSVGQFAALVAVGVISFEEGLKLVQARANLMGSVKRKGSMVSITGLSVETIKELCEEVKDSGYAAISLFNTQIQMVVSGDIKAIEKLTAKAIERGAIKVVPLRVSQAFHSELMREIYDEFKSIVNNVEFKEALCPIVLNCDAEITTNSIKIKEDIIKQIVTPVKWYESMKNILQIEDIELVEVGPGKTLTGMFRSIQKGKKVYTADIPQDLAKLIKLSKSY</sequence>
<dbReference type="PANTHER" id="PTHR42681">
    <property type="entry name" value="MALONYL-COA-ACYL CARRIER PROTEIN TRANSACYLASE, MITOCHONDRIAL"/>
    <property type="match status" value="1"/>
</dbReference>
<proteinExistence type="inferred from homology"/>
<dbReference type="EC" id="2.3.1.39" evidence="4"/>
<dbReference type="GO" id="GO:0006633">
    <property type="term" value="P:fatty acid biosynthetic process"/>
    <property type="evidence" value="ECO:0007669"/>
    <property type="project" value="TreeGrafter"/>
</dbReference>
<accession>A0A1S8LQP2</accession>
<protein>
    <recommendedName>
        <fullName evidence="4">Malonyl CoA-acyl carrier protein transacylase</fullName>
        <ecNumber evidence="4">2.3.1.39</ecNumber>
    </recommendedName>
</protein>
<dbReference type="InterPro" id="IPR001227">
    <property type="entry name" value="Ac_transferase_dom_sf"/>
</dbReference>
<dbReference type="RefSeq" id="WP_077835559.1">
    <property type="nucleotide sequence ID" value="NZ_CP096983.1"/>
</dbReference>
<dbReference type="Gene3D" id="3.30.70.250">
    <property type="entry name" value="Malonyl-CoA ACP transacylase, ACP-binding"/>
    <property type="match status" value="1"/>
</dbReference>
<dbReference type="InterPro" id="IPR024925">
    <property type="entry name" value="Malonyl_CoA-ACP_transAc"/>
</dbReference>
<gene>
    <name evidence="5" type="primary">fabD_1</name>
    <name evidence="5" type="ORF">CROST_012100</name>
</gene>
<evidence type="ECO:0000313" key="5">
    <source>
        <dbReference type="EMBL" id="URZ10500.1"/>
    </source>
</evidence>
<dbReference type="PIRSF" id="PIRSF000446">
    <property type="entry name" value="Mct"/>
    <property type="match status" value="1"/>
</dbReference>
<keyword evidence="1 4" id="KW-0808">Transferase</keyword>
<dbReference type="AlphaFoldDB" id="A0A1S8LQP2"/>
<dbReference type="InterPro" id="IPR014043">
    <property type="entry name" value="Acyl_transferase_dom"/>
</dbReference>
<dbReference type="Pfam" id="PF00698">
    <property type="entry name" value="Acyl_transf_1"/>
    <property type="match status" value="1"/>
</dbReference>
<evidence type="ECO:0000256" key="2">
    <source>
        <dbReference type="ARBA" id="ARBA00023315"/>
    </source>
</evidence>
<dbReference type="Proteomes" id="UP000190951">
    <property type="component" value="Chromosome"/>
</dbReference>
<comment type="similarity">
    <text evidence="4">Belongs to the fabD family.</text>
</comment>
<comment type="catalytic activity">
    <reaction evidence="3 4">
        <text>holo-[ACP] + malonyl-CoA = malonyl-[ACP] + CoA</text>
        <dbReference type="Rhea" id="RHEA:41792"/>
        <dbReference type="Rhea" id="RHEA-COMP:9623"/>
        <dbReference type="Rhea" id="RHEA-COMP:9685"/>
        <dbReference type="ChEBI" id="CHEBI:57287"/>
        <dbReference type="ChEBI" id="CHEBI:57384"/>
        <dbReference type="ChEBI" id="CHEBI:64479"/>
        <dbReference type="ChEBI" id="CHEBI:78449"/>
        <dbReference type="EC" id="2.3.1.39"/>
    </reaction>
</comment>
<dbReference type="PANTHER" id="PTHR42681:SF1">
    <property type="entry name" value="MALONYL-COA-ACYL CARRIER PROTEIN TRANSACYLASE, MITOCHONDRIAL"/>
    <property type="match status" value="1"/>
</dbReference>
<dbReference type="InterPro" id="IPR016035">
    <property type="entry name" value="Acyl_Trfase/lysoPLipase"/>
</dbReference>
<keyword evidence="6" id="KW-1185">Reference proteome</keyword>
<evidence type="ECO:0000256" key="1">
    <source>
        <dbReference type="ARBA" id="ARBA00022679"/>
    </source>
</evidence>
<evidence type="ECO:0000256" key="3">
    <source>
        <dbReference type="ARBA" id="ARBA00048462"/>
    </source>
</evidence>
<reference evidence="5 6" key="1">
    <citation type="submission" date="2022-04" db="EMBL/GenBank/DDBJ databases">
        <title>Genome sequence of C. roseum typestrain.</title>
        <authorList>
            <person name="Poehlein A."/>
            <person name="Schoch T."/>
            <person name="Duerre P."/>
            <person name="Daniel R."/>
        </authorList>
    </citation>
    <scope>NUCLEOTIDE SEQUENCE [LARGE SCALE GENOMIC DNA]</scope>
    <source>
        <strain evidence="5 6">DSM 7320</strain>
    </source>
</reference>
<dbReference type="STRING" id="84029.CROST_42270"/>
<dbReference type="Gene3D" id="3.40.366.10">
    <property type="entry name" value="Malonyl-Coenzyme A Acyl Carrier Protein, domain 2"/>
    <property type="match status" value="1"/>
</dbReference>
<organism evidence="5 6">
    <name type="scientific">Clostridium felsineum</name>
    <dbReference type="NCBI Taxonomy" id="36839"/>
    <lineage>
        <taxon>Bacteria</taxon>
        <taxon>Bacillati</taxon>
        <taxon>Bacillota</taxon>
        <taxon>Clostridia</taxon>
        <taxon>Eubacteriales</taxon>
        <taxon>Clostridiaceae</taxon>
        <taxon>Clostridium</taxon>
    </lineage>
</organism>
<dbReference type="KEGG" id="crw:CROST_012100"/>
<dbReference type="InterPro" id="IPR016036">
    <property type="entry name" value="Malonyl_transacylase_ACP-bd"/>
</dbReference>
<evidence type="ECO:0000313" key="6">
    <source>
        <dbReference type="Proteomes" id="UP000190951"/>
    </source>
</evidence>
<keyword evidence="2 4" id="KW-0012">Acyltransferase</keyword>
<name>A0A1S8LQP2_9CLOT</name>
<dbReference type="EMBL" id="CP096983">
    <property type="protein sequence ID" value="URZ10500.1"/>
    <property type="molecule type" value="Genomic_DNA"/>
</dbReference>
<dbReference type="GO" id="GO:0005829">
    <property type="term" value="C:cytosol"/>
    <property type="evidence" value="ECO:0007669"/>
    <property type="project" value="TreeGrafter"/>
</dbReference>
<dbReference type="SUPFAM" id="SSF52151">
    <property type="entry name" value="FabD/lysophospholipase-like"/>
    <property type="match status" value="1"/>
</dbReference>
<dbReference type="InterPro" id="IPR050858">
    <property type="entry name" value="Mal-CoA-ACP_Trans/PKS_FabD"/>
</dbReference>